<keyword evidence="3" id="KW-1185">Reference proteome</keyword>
<feature type="compositionally biased region" description="Basic and acidic residues" evidence="1">
    <location>
        <begin position="66"/>
        <end position="76"/>
    </location>
</feature>
<dbReference type="EMBL" id="FJUX01000033">
    <property type="protein sequence ID" value="CZS97679.1"/>
    <property type="molecule type" value="Genomic_DNA"/>
</dbReference>
<feature type="region of interest" description="Disordered" evidence="1">
    <location>
        <begin position="62"/>
        <end position="82"/>
    </location>
</feature>
<proteinExistence type="predicted"/>
<evidence type="ECO:0000256" key="1">
    <source>
        <dbReference type="SAM" id="MobiDB-lite"/>
    </source>
</evidence>
<evidence type="ECO:0000313" key="2">
    <source>
        <dbReference type="EMBL" id="CZS97679.1"/>
    </source>
</evidence>
<dbReference type="AlphaFoldDB" id="A0A1E1KI18"/>
<protein>
    <submittedName>
        <fullName evidence="2">Uncharacterized protein</fullName>
    </submittedName>
</protein>
<evidence type="ECO:0000313" key="3">
    <source>
        <dbReference type="Proteomes" id="UP000178912"/>
    </source>
</evidence>
<organism evidence="2 3">
    <name type="scientific">Rhynchosporium agropyri</name>
    <dbReference type="NCBI Taxonomy" id="914238"/>
    <lineage>
        <taxon>Eukaryota</taxon>
        <taxon>Fungi</taxon>
        <taxon>Dikarya</taxon>
        <taxon>Ascomycota</taxon>
        <taxon>Pezizomycotina</taxon>
        <taxon>Leotiomycetes</taxon>
        <taxon>Helotiales</taxon>
        <taxon>Ploettnerulaceae</taxon>
        <taxon>Rhynchosporium</taxon>
    </lineage>
</organism>
<sequence>MAFPQGSAVLAAGIAGVLPEGSWLGAPNNGPRYILCRQNLVNIRSHAVCINTGGTMMDNRQASVRNRSEWSRRSDRGVPGPGNPVRVRLAGLLLGVGAIVDAAGDAAQKTPLPTHNIKILINVANFDPLARGNAAGTEEHLRTCIQAVLDHYMLLPPVVPPGGNPALAYQRRGAEISFDLVGSGIVGYGAERAAENVLAAIQGWFNDPLTGAARRAAITTVFLSVPVTQAQDPQTIESAWWRAWYRYVRPDTGYVVGQRHLPWVDVMDDEENALHAANPGQITSLPGRDGRLLQGPGVVAGAIGLMLV</sequence>
<accession>A0A1E1KI18</accession>
<dbReference type="Proteomes" id="UP000178912">
    <property type="component" value="Unassembled WGS sequence"/>
</dbReference>
<reference evidence="3" key="1">
    <citation type="submission" date="2016-03" db="EMBL/GenBank/DDBJ databases">
        <authorList>
            <person name="Guldener U."/>
        </authorList>
    </citation>
    <scope>NUCLEOTIDE SEQUENCE [LARGE SCALE GENOMIC DNA]</scope>
    <source>
        <strain evidence="3">04CH-RAC-A.6.1</strain>
    </source>
</reference>
<gene>
    <name evidence="2" type="ORF">RAG0_06636</name>
</gene>
<name>A0A1E1KI18_9HELO</name>
<dbReference type="OrthoDB" id="3542756at2759"/>